<proteinExistence type="predicted"/>
<gene>
    <name evidence="1" type="ORF">S06H3_55865</name>
</gene>
<accession>X1QB59</accession>
<reference evidence="1" key="1">
    <citation type="journal article" date="2014" name="Front. Microbiol.">
        <title>High frequency of phylogenetically diverse reductive dehalogenase-homologous genes in deep subseafloor sedimentary metagenomes.</title>
        <authorList>
            <person name="Kawai M."/>
            <person name="Futagami T."/>
            <person name="Toyoda A."/>
            <person name="Takaki Y."/>
            <person name="Nishi S."/>
            <person name="Hori S."/>
            <person name="Arai W."/>
            <person name="Tsubouchi T."/>
            <person name="Morono Y."/>
            <person name="Uchiyama I."/>
            <person name="Ito T."/>
            <person name="Fujiyama A."/>
            <person name="Inagaki F."/>
            <person name="Takami H."/>
        </authorList>
    </citation>
    <scope>NUCLEOTIDE SEQUENCE</scope>
    <source>
        <strain evidence="1">Expedition CK06-06</strain>
    </source>
</reference>
<dbReference type="AlphaFoldDB" id="X1QB59"/>
<dbReference type="EMBL" id="BARV01035866">
    <property type="protein sequence ID" value="GAI48280.1"/>
    <property type="molecule type" value="Genomic_DNA"/>
</dbReference>
<comment type="caution">
    <text evidence="1">The sequence shown here is derived from an EMBL/GenBank/DDBJ whole genome shotgun (WGS) entry which is preliminary data.</text>
</comment>
<evidence type="ECO:0000313" key="1">
    <source>
        <dbReference type="EMBL" id="GAI48280.1"/>
    </source>
</evidence>
<organism evidence="1">
    <name type="scientific">marine sediment metagenome</name>
    <dbReference type="NCBI Taxonomy" id="412755"/>
    <lineage>
        <taxon>unclassified sequences</taxon>
        <taxon>metagenomes</taxon>
        <taxon>ecological metagenomes</taxon>
    </lineage>
</organism>
<sequence length="196" mass="22835">MKKLNGSDRDIIYKWEKVAFVEVKDNFVNPKIPLFTEPDYKKIEEWLTKVEKEYLKVINKHKEEYYSLARFISDGEKIPEEYIFTILLCAYTLDAGTLDKLEDGILGQPPSREESGKYFLWGEKINISKNYFGVNTYEIPPNKLLSVIWMPEMTRNFEKVNSLTIPVFNSSVMEKIEKLYSSTSEELAQAFSSGIE</sequence>
<feature type="non-terminal residue" evidence="1">
    <location>
        <position position="196"/>
    </location>
</feature>
<protein>
    <submittedName>
        <fullName evidence="1">Uncharacterized protein</fullName>
    </submittedName>
</protein>
<name>X1QB59_9ZZZZ</name>